<gene>
    <name evidence="4" type="ORF">NRK68_02905</name>
</gene>
<keyword evidence="5" id="KW-1185">Reference proteome</keyword>
<dbReference type="InterPro" id="IPR036291">
    <property type="entry name" value="NAD(P)-bd_dom_sf"/>
</dbReference>
<reference evidence="4" key="1">
    <citation type="submission" date="2022-08" db="EMBL/GenBank/DDBJ databases">
        <authorList>
            <person name="Tian L."/>
        </authorList>
    </citation>
    <scope>NUCLEOTIDE SEQUENCE</scope>
    <source>
        <strain evidence="4">CM253</strain>
    </source>
</reference>
<feature type="region of interest" description="Disordered" evidence="2">
    <location>
        <begin position="1"/>
        <end position="89"/>
    </location>
</feature>
<dbReference type="PANTHER" id="PTHR14239">
    <property type="entry name" value="DUDULIN-RELATED"/>
    <property type="match status" value="1"/>
</dbReference>
<dbReference type="PANTHER" id="PTHR14239:SF10">
    <property type="entry name" value="REDUCTASE"/>
    <property type="match status" value="1"/>
</dbReference>
<dbReference type="EMBL" id="CP102514">
    <property type="protein sequence ID" value="UUY46260.1"/>
    <property type="molecule type" value="Genomic_DNA"/>
</dbReference>
<dbReference type="Proteomes" id="UP001057738">
    <property type="component" value="Chromosome"/>
</dbReference>
<evidence type="ECO:0000259" key="3">
    <source>
        <dbReference type="Pfam" id="PF03807"/>
    </source>
</evidence>
<dbReference type="SUPFAM" id="SSF51735">
    <property type="entry name" value="NAD(P)-binding Rossmann-fold domains"/>
    <property type="match status" value="1"/>
</dbReference>
<evidence type="ECO:0000256" key="1">
    <source>
        <dbReference type="ARBA" id="ARBA00023002"/>
    </source>
</evidence>
<keyword evidence="1" id="KW-0560">Oxidoreductase</keyword>
<accession>A0ABY5PQH3</accession>
<evidence type="ECO:0000256" key="2">
    <source>
        <dbReference type="SAM" id="MobiDB-lite"/>
    </source>
</evidence>
<proteinExistence type="predicted"/>
<dbReference type="Gene3D" id="3.40.50.720">
    <property type="entry name" value="NAD(P)-binding Rossmann-like Domain"/>
    <property type="match status" value="1"/>
</dbReference>
<evidence type="ECO:0000313" key="4">
    <source>
        <dbReference type="EMBL" id="UUY46260.1"/>
    </source>
</evidence>
<feature type="compositionally biased region" description="Basic and acidic residues" evidence="2">
    <location>
        <begin position="9"/>
        <end position="37"/>
    </location>
</feature>
<sequence length="312" mass="32612">MGGLVPAGRRGEGPRRAPGPRAREDRGARGDARRERSLSSAGGRDPDGSRPPAHAAPPASLSGDRPLRGRNAAPPKGVGHEHDTDPAGTGGLMKIGIIGAGNIGGNLTRRLTALGHEVAVANSRGPETLTALAQETGATPVTVDRAAQGAEIVVVAIPFKNVPDLPEGLFDGAAPGVAVIDTGNYYPRRRDGRIAGVEDEGLTESRWTERQLGRPVIKAFNGTYAEDILDRHRPAGAADRIALPVAGDDEAAKKAVRDLIEELGFDTVDSGGLDDSWRQQPDTPVYGLREGIEGVTRALAEASPVRPEAFRG</sequence>
<organism evidence="4 5">
    <name type="scientific">Streptomyces yangpuensis</name>
    <dbReference type="NCBI Taxonomy" id="1648182"/>
    <lineage>
        <taxon>Bacteria</taxon>
        <taxon>Bacillati</taxon>
        <taxon>Actinomycetota</taxon>
        <taxon>Actinomycetes</taxon>
        <taxon>Kitasatosporales</taxon>
        <taxon>Streptomycetaceae</taxon>
        <taxon>Streptomyces</taxon>
    </lineage>
</organism>
<protein>
    <submittedName>
        <fullName evidence="4">NAD(P)-binding domain-containing protein</fullName>
    </submittedName>
</protein>
<dbReference type="InterPro" id="IPR051267">
    <property type="entry name" value="STEAP_metalloreductase"/>
</dbReference>
<evidence type="ECO:0000313" key="5">
    <source>
        <dbReference type="Proteomes" id="UP001057738"/>
    </source>
</evidence>
<dbReference type="InterPro" id="IPR028939">
    <property type="entry name" value="P5C_Rdtase_cat_N"/>
</dbReference>
<dbReference type="Pfam" id="PF03807">
    <property type="entry name" value="F420_oxidored"/>
    <property type="match status" value="1"/>
</dbReference>
<name>A0ABY5PQH3_9ACTN</name>
<feature type="domain" description="Pyrroline-5-carboxylate reductase catalytic N-terminal" evidence="3">
    <location>
        <begin position="94"/>
        <end position="185"/>
    </location>
</feature>